<evidence type="ECO:0000256" key="1">
    <source>
        <dbReference type="SAM" id="Phobius"/>
    </source>
</evidence>
<dbReference type="AlphaFoldDB" id="A0A226DII9"/>
<keyword evidence="1" id="KW-0472">Membrane</keyword>
<name>A0A226DII9_FOLCA</name>
<evidence type="ECO:0000313" key="2">
    <source>
        <dbReference type="EMBL" id="OXA44507.1"/>
    </source>
</evidence>
<keyword evidence="3" id="KW-1185">Reference proteome</keyword>
<protein>
    <submittedName>
        <fullName evidence="2">Uncharacterized protein</fullName>
    </submittedName>
</protein>
<dbReference type="Proteomes" id="UP000198287">
    <property type="component" value="Unassembled WGS sequence"/>
</dbReference>
<comment type="caution">
    <text evidence="2">The sequence shown here is derived from an EMBL/GenBank/DDBJ whole genome shotgun (WGS) entry which is preliminary data.</text>
</comment>
<dbReference type="EMBL" id="LNIX01000019">
    <property type="protein sequence ID" value="OXA44507.1"/>
    <property type="molecule type" value="Genomic_DNA"/>
</dbReference>
<organism evidence="2 3">
    <name type="scientific">Folsomia candida</name>
    <name type="common">Springtail</name>
    <dbReference type="NCBI Taxonomy" id="158441"/>
    <lineage>
        <taxon>Eukaryota</taxon>
        <taxon>Metazoa</taxon>
        <taxon>Ecdysozoa</taxon>
        <taxon>Arthropoda</taxon>
        <taxon>Hexapoda</taxon>
        <taxon>Collembola</taxon>
        <taxon>Entomobryomorpha</taxon>
        <taxon>Isotomoidea</taxon>
        <taxon>Isotomidae</taxon>
        <taxon>Proisotominae</taxon>
        <taxon>Folsomia</taxon>
    </lineage>
</organism>
<keyword evidence="1" id="KW-1133">Transmembrane helix</keyword>
<sequence length="290" mass="33390">MTALSLISFLLRFEISPDYVQGQLLNFIFSTKDIQYRQSIKHLLRFLVLFFDLIELGFYLFPTLHGLLTIFLPCQPGLLSSILCSRNDIFLSFHYPKYLVFFAALLEFLLFMQVAVGASYNIISVLLTGVTFLWIECTTFIQRYEILFVSQVGYRKVQIFEKLLNASTRESIFLKTALLLPALQIIMSFVTINMFHASQGLMTLMFLWLYVLAFSFTLLTFSAAAKANGASHGWIARCKGGDGRKIARKFHRSLVPLRLRYGNNFVEVLTPLVVQEFCMRQTMSFLIVRK</sequence>
<accession>A0A226DII9</accession>
<reference evidence="2 3" key="1">
    <citation type="submission" date="2015-12" db="EMBL/GenBank/DDBJ databases">
        <title>The genome of Folsomia candida.</title>
        <authorList>
            <person name="Faddeeva A."/>
            <person name="Derks M.F."/>
            <person name="Anvar Y."/>
            <person name="Smit S."/>
            <person name="Van Straalen N."/>
            <person name="Roelofs D."/>
        </authorList>
    </citation>
    <scope>NUCLEOTIDE SEQUENCE [LARGE SCALE GENOMIC DNA]</scope>
    <source>
        <strain evidence="2 3">VU population</strain>
        <tissue evidence="2">Whole body</tissue>
    </source>
</reference>
<proteinExistence type="predicted"/>
<feature type="transmembrane region" description="Helical" evidence="1">
    <location>
        <begin position="201"/>
        <end position="221"/>
    </location>
</feature>
<keyword evidence="1" id="KW-0812">Transmembrane</keyword>
<evidence type="ECO:0000313" key="3">
    <source>
        <dbReference type="Proteomes" id="UP000198287"/>
    </source>
</evidence>
<feature type="transmembrane region" description="Helical" evidence="1">
    <location>
        <begin position="98"/>
        <end position="116"/>
    </location>
</feature>
<feature type="transmembrane region" description="Helical" evidence="1">
    <location>
        <begin position="43"/>
        <end position="61"/>
    </location>
</feature>
<dbReference type="OrthoDB" id="8297494at2759"/>
<gene>
    <name evidence="2" type="ORF">Fcan01_20712</name>
</gene>
<feature type="transmembrane region" description="Helical" evidence="1">
    <location>
        <begin position="172"/>
        <end position="195"/>
    </location>
</feature>